<dbReference type="SUPFAM" id="SSF48403">
    <property type="entry name" value="Ankyrin repeat"/>
    <property type="match status" value="1"/>
</dbReference>
<dbReference type="Pfam" id="PF00023">
    <property type="entry name" value="Ank"/>
    <property type="match status" value="1"/>
</dbReference>
<protein>
    <submittedName>
        <fullName evidence="2">Mtpn protein</fullName>
    </submittedName>
</protein>
<sequence>MCLLDPVRMMRTWVRFPSLGVAILKKYDKLIPTDGDDLHLASRDFKQILFKGVVLPVINELGPPLTVLPDLSTPLMLAVDEAHIPVAQLLLEHGALTKCKDEDGFTALARCDPGVKDEFRVLTSGHTSEPHLPEEGLRG</sequence>
<keyword evidence="1" id="KW-0040">ANK repeat</keyword>
<dbReference type="PROSITE" id="PS50297">
    <property type="entry name" value="ANK_REP_REGION"/>
    <property type="match status" value="1"/>
</dbReference>
<dbReference type="Gene3D" id="1.25.40.20">
    <property type="entry name" value="Ankyrin repeat-containing domain"/>
    <property type="match status" value="1"/>
</dbReference>
<keyword evidence="3" id="KW-1185">Reference proteome</keyword>
<name>A0A812Q8S5_9DINO</name>
<dbReference type="InterPro" id="IPR036770">
    <property type="entry name" value="Ankyrin_rpt-contain_sf"/>
</dbReference>
<comment type="caution">
    <text evidence="2">The sequence shown here is derived from an EMBL/GenBank/DDBJ whole genome shotgun (WGS) entry which is preliminary data.</text>
</comment>
<evidence type="ECO:0000313" key="2">
    <source>
        <dbReference type="EMBL" id="CAE7390669.1"/>
    </source>
</evidence>
<accession>A0A812Q8S5</accession>
<organism evidence="2 3">
    <name type="scientific">Symbiodinium natans</name>
    <dbReference type="NCBI Taxonomy" id="878477"/>
    <lineage>
        <taxon>Eukaryota</taxon>
        <taxon>Sar</taxon>
        <taxon>Alveolata</taxon>
        <taxon>Dinophyceae</taxon>
        <taxon>Suessiales</taxon>
        <taxon>Symbiodiniaceae</taxon>
        <taxon>Symbiodinium</taxon>
    </lineage>
</organism>
<evidence type="ECO:0000256" key="1">
    <source>
        <dbReference type="PROSITE-ProRule" id="PRU00023"/>
    </source>
</evidence>
<dbReference type="AlphaFoldDB" id="A0A812Q8S5"/>
<proteinExistence type="predicted"/>
<dbReference type="Proteomes" id="UP000604046">
    <property type="component" value="Unassembled WGS sequence"/>
</dbReference>
<gene>
    <name evidence="2" type="primary">Mtpn</name>
    <name evidence="2" type="ORF">SNAT2548_LOCUS21293</name>
</gene>
<reference evidence="2" key="1">
    <citation type="submission" date="2021-02" db="EMBL/GenBank/DDBJ databases">
        <authorList>
            <person name="Dougan E. K."/>
            <person name="Rhodes N."/>
            <person name="Thang M."/>
            <person name="Chan C."/>
        </authorList>
    </citation>
    <scope>NUCLEOTIDE SEQUENCE</scope>
</reference>
<evidence type="ECO:0000313" key="3">
    <source>
        <dbReference type="Proteomes" id="UP000604046"/>
    </source>
</evidence>
<feature type="repeat" description="ANK" evidence="1">
    <location>
        <begin position="70"/>
        <end position="102"/>
    </location>
</feature>
<dbReference type="PROSITE" id="PS50088">
    <property type="entry name" value="ANK_REPEAT"/>
    <property type="match status" value="1"/>
</dbReference>
<dbReference type="EMBL" id="CAJNDS010002246">
    <property type="protein sequence ID" value="CAE7390669.1"/>
    <property type="molecule type" value="Genomic_DNA"/>
</dbReference>
<dbReference type="InterPro" id="IPR002110">
    <property type="entry name" value="Ankyrin_rpt"/>
</dbReference>